<evidence type="ECO:0000313" key="5">
    <source>
        <dbReference type="EMBL" id="SHH52285.1"/>
    </source>
</evidence>
<dbReference type="InterPro" id="IPR036779">
    <property type="entry name" value="LysM_dom_sf"/>
</dbReference>
<dbReference type="PANTHER" id="PTHR21666">
    <property type="entry name" value="PEPTIDASE-RELATED"/>
    <property type="match status" value="1"/>
</dbReference>
<feature type="domain" description="LysM" evidence="4">
    <location>
        <begin position="189"/>
        <end position="233"/>
    </location>
</feature>
<dbReference type="STRING" id="1123350.SAMN02744040_02244"/>
<protein>
    <submittedName>
        <fullName evidence="5">Murein DD-endopeptidase MepM and murein hydrolase activator NlpD, contain LysM domain</fullName>
    </submittedName>
</protein>
<keyword evidence="2" id="KW-1133">Transmembrane helix</keyword>
<evidence type="ECO:0000256" key="1">
    <source>
        <dbReference type="ARBA" id="ARBA00022729"/>
    </source>
</evidence>
<dbReference type="Proteomes" id="UP000242520">
    <property type="component" value="Unassembled WGS sequence"/>
</dbReference>
<dbReference type="Gene3D" id="2.70.70.10">
    <property type="entry name" value="Glucose Permease (Domain IIA)"/>
    <property type="match status" value="1"/>
</dbReference>
<dbReference type="Pfam" id="PF01476">
    <property type="entry name" value="LysM"/>
    <property type="match status" value="1"/>
</dbReference>
<dbReference type="CDD" id="cd12797">
    <property type="entry name" value="M23_peptidase"/>
    <property type="match status" value="1"/>
</dbReference>
<dbReference type="SMART" id="SM00257">
    <property type="entry name" value="LysM"/>
    <property type="match status" value="1"/>
</dbReference>
<evidence type="ECO:0000259" key="3">
    <source>
        <dbReference type="PROSITE" id="PS51109"/>
    </source>
</evidence>
<accession>A0A1M5TNA5</accession>
<dbReference type="PANTHER" id="PTHR21666:SF270">
    <property type="entry name" value="MUREIN HYDROLASE ACTIVATOR ENVC"/>
    <property type="match status" value="1"/>
</dbReference>
<evidence type="ECO:0000313" key="6">
    <source>
        <dbReference type="Proteomes" id="UP000242520"/>
    </source>
</evidence>
<dbReference type="Pfam" id="PF01551">
    <property type="entry name" value="Peptidase_M23"/>
    <property type="match status" value="1"/>
</dbReference>
<dbReference type="InterPro" id="IPR011098">
    <property type="entry name" value="G5_dom"/>
</dbReference>
<keyword evidence="5" id="KW-0378">Hydrolase</keyword>
<dbReference type="EMBL" id="FQXH01000038">
    <property type="protein sequence ID" value="SHH52285.1"/>
    <property type="molecule type" value="Genomic_DNA"/>
</dbReference>
<dbReference type="AlphaFoldDB" id="A0A1M5TNA5"/>
<dbReference type="InterPro" id="IPR011055">
    <property type="entry name" value="Dup_hybrid_motif"/>
</dbReference>
<dbReference type="PROSITE" id="PS51109">
    <property type="entry name" value="G5"/>
    <property type="match status" value="1"/>
</dbReference>
<sequence>MDEIKKILKKKYLLHSLVFLITVITCSGIYYSTLSYEVNIDGKNIGIVDSKKDVYRLIEEKKEEIKKEFKKDVTISQKIVFNKVRVGKDKITPINVFKQNLNKVIDLSIKAYSINIDGKDVVFLKDKKSAQNVLNDIKKYNIKSLDNSKIKEIGFLEKVSIKEKEINISNLKTEESACEYLLNGTDDIQKYIVKNGDTVWDIAKKYNLKMDDIKKANPNIDIDKLQIDQEINITVPKPYLNVKVVEVASYEETIPYKTIYEETNALYKGEKRIKLEGVKGKRKVTAEIVKINGAIFSKNILKEEILTQVQDKVVLKGTKKPPFYMAYGVFSNPTRGKLTSRFGRRWGRIHTGIDIAAPIGTKIKAADGGKVIFSGTQSGYGKLVIIDHGNGYKTYYAHCSKLLVKKGDKVAKNQVIAKVGNTGRSTGPHLHFEVRKNNKPVNPLTYVKY</sequence>
<evidence type="ECO:0000256" key="2">
    <source>
        <dbReference type="SAM" id="Phobius"/>
    </source>
</evidence>
<dbReference type="Gene3D" id="3.10.350.10">
    <property type="entry name" value="LysM domain"/>
    <property type="match status" value="1"/>
</dbReference>
<keyword evidence="1" id="KW-0732">Signal</keyword>
<feature type="domain" description="G5" evidence="3">
    <location>
        <begin position="239"/>
        <end position="320"/>
    </location>
</feature>
<dbReference type="CDD" id="cd00118">
    <property type="entry name" value="LysM"/>
    <property type="match status" value="1"/>
</dbReference>
<dbReference type="SMART" id="SM01208">
    <property type="entry name" value="G5"/>
    <property type="match status" value="1"/>
</dbReference>
<dbReference type="PROSITE" id="PS51782">
    <property type="entry name" value="LYSM"/>
    <property type="match status" value="1"/>
</dbReference>
<keyword evidence="2" id="KW-0812">Transmembrane</keyword>
<keyword evidence="6" id="KW-1185">Reference proteome</keyword>
<dbReference type="InterPro" id="IPR016047">
    <property type="entry name" value="M23ase_b-sheet_dom"/>
</dbReference>
<dbReference type="InterPro" id="IPR018392">
    <property type="entry name" value="LysM"/>
</dbReference>
<proteinExistence type="predicted"/>
<feature type="transmembrane region" description="Helical" evidence="2">
    <location>
        <begin position="12"/>
        <end position="31"/>
    </location>
</feature>
<organism evidence="5 6">
    <name type="scientific">Tepidibacter thalassicus DSM 15285</name>
    <dbReference type="NCBI Taxonomy" id="1123350"/>
    <lineage>
        <taxon>Bacteria</taxon>
        <taxon>Bacillati</taxon>
        <taxon>Bacillota</taxon>
        <taxon>Clostridia</taxon>
        <taxon>Peptostreptococcales</taxon>
        <taxon>Peptostreptococcaceae</taxon>
        <taxon>Tepidibacter</taxon>
    </lineage>
</organism>
<keyword evidence="2" id="KW-0472">Membrane</keyword>
<reference evidence="6" key="1">
    <citation type="submission" date="2016-11" db="EMBL/GenBank/DDBJ databases">
        <authorList>
            <person name="Varghese N."/>
            <person name="Submissions S."/>
        </authorList>
    </citation>
    <scope>NUCLEOTIDE SEQUENCE [LARGE SCALE GENOMIC DNA]</scope>
    <source>
        <strain evidence="6">DSM 15285</strain>
    </source>
</reference>
<dbReference type="OrthoDB" id="9809488at2"/>
<dbReference type="SUPFAM" id="SSF54106">
    <property type="entry name" value="LysM domain"/>
    <property type="match status" value="1"/>
</dbReference>
<dbReference type="InterPro" id="IPR050570">
    <property type="entry name" value="Cell_wall_metabolism_enzyme"/>
</dbReference>
<dbReference type="RefSeq" id="WP_072726452.1">
    <property type="nucleotide sequence ID" value="NZ_FQXH01000038.1"/>
</dbReference>
<name>A0A1M5TNA5_9FIRM</name>
<gene>
    <name evidence="5" type="ORF">SAMN02744040_02244</name>
</gene>
<dbReference type="SUPFAM" id="SSF51261">
    <property type="entry name" value="Duplicated hybrid motif"/>
    <property type="match status" value="1"/>
</dbReference>
<dbReference type="Pfam" id="PF07501">
    <property type="entry name" value="G5"/>
    <property type="match status" value="1"/>
</dbReference>
<dbReference type="GO" id="GO:0004222">
    <property type="term" value="F:metalloendopeptidase activity"/>
    <property type="evidence" value="ECO:0007669"/>
    <property type="project" value="TreeGrafter"/>
</dbReference>
<dbReference type="Gene3D" id="2.20.230.10">
    <property type="entry name" value="Resuscitation-promoting factor rpfb"/>
    <property type="match status" value="1"/>
</dbReference>
<evidence type="ECO:0000259" key="4">
    <source>
        <dbReference type="PROSITE" id="PS51782"/>
    </source>
</evidence>